<feature type="transmembrane region" description="Helical" evidence="1">
    <location>
        <begin position="339"/>
        <end position="362"/>
    </location>
</feature>
<evidence type="ECO:0000256" key="1">
    <source>
        <dbReference type="SAM" id="Phobius"/>
    </source>
</evidence>
<feature type="transmembrane region" description="Helical" evidence="1">
    <location>
        <begin position="123"/>
        <end position="149"/>
    </location>
</feature>
<feature type="transmembrane region" description="Helical" evidence="1">
    <location>
        <begin position="155"/>
        <end position="175"/>
    </location>
</feature>
<evidence type="ECO:0000313" key="2">
    <source>
        <dbReference type="EMBL" id="SCY27839.1"/>
    </source>
</evidence>
<accession>A0A1G5ELH5</accession>
<dbReference type="EMBL" id="FMUR01000011">
    <property type="protein sequence ID" value="SCY27839.1"/>
    <property type="molecule type" value="Genomic_DNA"/>
</dbReference>
<protein>
    <submittedName>
        <fullName evidence="2">ABC-2 type transport system permease protein</fullName>
    </submittedName>
</protein>
<dbReference type="Proteomes" id="UP000183047">
    <property type="component" value="Unassembled WGS sequence"/>
</dbReference>
<organism evidence="2 3">
    <name type="scientific">Butyrivibrio hungatei</name>
    <dbReference type="NCBI Taxonomy" id="185008"/>
    <lineage>
        <taxon>Bacteria</taxon>
        <taxon>Bacillati</taxon>
        <taxon>Bacillota</taxon>
        <taxon>Clostridia</taxon>
        <taxon>Lachnospirales</taxon>
        <taxon>Lachnospiraceae</taxon>
        <taxon>Butyrivibrio</taxon>
    </lineage>
</organism>
<dbReference type="OrthoDB" id="1643401at2"/>
<feature type="transmembrane region" description="Helical" evidence="1">
    <location>
        <begin position="269"/>
        <end position="289"/>
    </location>
</feature>
<feature type="transmembrane region" description="Helical" evidence="1">
    <location>
        <begin position="24"/>
        <end position="47"/>
    </location>
</feature>
<keyword evidence="1" id="KW-0812">Transmembrane</keyword>
<dbReference type="AlphaFoldDB" id="A0A1G5ELH5"/>
<dbReference type="RefSeq" id="WP_074462567.1">
    <property type="nucleotide sequence ID" value="NZ_FMUR01000011.1"/>
</dbReference>
<feature type="transmembrane region" description="Helical" evidence="1">
    <location>
        <begin position="309"/>
        <end position="327"/>
    </location>
</feature>
<name>A0A1G5ELH5_9FIRM</name>
<proteinExistence type="predicted"/>
<feature type="transmembrane region" description="Helical" evidence="1">
    <location>
        <begin position="80"/>
        <end position="102"/>
    </location>
</feature>
<evidence type="ECO:0000313" key="3">
    <source>
        <dbReference type="Proteomes" id="UP000183047"/>
    </source>
</evidence>
<keyword evidence="1" id="KW-0472">Membrane</keyword>
<sequence length="735" mass="84182">MTSANSSWVDKVKANKNIMSNKSLWSYILVAPVMFIAFIVPMVLWFIRSHHYGIEHEQDAAQLLFEKQSVVMHALGLGSMFYVLIGALGIIYAFTKFSYLFSMSKLDFYLSLPTTSARRIQSAYMVAVNNFIAIFLGVEAVAVLIAAAFGAINTALIIAILIQTVRMIIFFYTCFTITTLAILLCGTRMIALVLTAIMLYFPYILGEEFHYLNRMFFSTASELSENTAVLSPCNDVHSVANIIMNKFRFYSVDKVFDVSSVMNTYLQTVRYDIDMIVTAVIATVLVVFVYKHRRAEHVGKTVIFRPVRWACKVLVCVIASLGGMVVIRSILDSAWSRKLYIILCIGMLAICVFVGSLIEICLDSDIKSFAKGKRQTLMAMAILLLIFFIYKGDLLGYDSYVPSASSVESAALFYDDFGSMYDNKYYYNFDSRIDWSSYSFSNMKITDMDAFIPVVQKGMECARKCNGDFDKAEKYGWEQKVLYNLKDGRRVYRDIIIPYDIDPALMDKLTGSEEFIKGHAPCFYEGIFTTENLTMANSSLSCSFPGGDESTNNVSVIYDVVEAYKQDVLENYKYSYIRDTSAIGELFLTCGPTLSCNFPVYESFTHVIDVLKKNDLYGGKDYPFDMIKELSVDNYFPGYNFAEMSENEAMELYFKWFYGTREYGFQSKTYTDKDKIKEILDNCTYENYAEWEYPFDKVDKQFNLYFDDKYRDIFECNFAFKKGSVPEFIYEDLNK</sequence>
<keyword evidence="1" id="KW-1133">Transmembrane helix</keyword>
<reference evidence="3" key="1">
    <citation type="submission" date="2016-10" db="EMBL/GenBank/DDBJ databases">
        <authorList>
            <person name="Varghese N."/>
            <person name="Submissions S."/>
        </authorList>
    </citation>
    <scope>NUCLEOTIDE SEQUENCE [LARGE SCALE GENOMIC DNA]</scope>
    <source>
        <strain evidence="3">XBD2006</strain>
    </source>
</reference>
<gene>
    <name evidence="2" type="ORF">SAMN02910451_02001</name>
</gene>
<feature type="transmembrane region" description="Helical" evidence="1">
    <location>
        <begin position="182"/>
        <end position="205"/>
    </location>
</feature>
<keyword evidence="3" id="KW-1185">Reference proteome</keyword>
<feature type="transmembrane region" description="Helical" evidence="1">
    <location>
        <begin position="374"/>
        <end position="390"/>
    </location>
</feature>